<evidence type="ECO:0000313" key="1">
    <source>
        <dbReference type="EMBL" id="GLV59809.1"/>
    </source>
</evidence>
<proteinExistence type="predicted"/>
<reference evidence="1 2" key="1">
    <citation type="submission" date="2023-02" db="EMBL/GenBank/DDBJ databases">
        <title>Dictyobacter halimunensis sp. nov., a new member of the class Ktedonobacteria from forest soil in a geothermal area.</title>
        <authorList>
            <person name="Rachmania M.K."/>
            <person name="Ningsih F."/>
            <person name="Sakai Y."/>
            <person name="Yabe S."/>
            <person name="Yokota A."/>
            <person name="Sjamsuridzal W."/>
        </authorList>
    </citation>
    <scope>NUCLEOTIDE SEQUENCE [LARGE SCALE GENOMIC DNA]</scope>
    <source>
        <strain evidence="1 2">S3.2.2.5</strain>
    </source>
</reference>
<dbReference type="EMBL" id="BSRI01000002">
    <property type="protein sequence ID" value="GLV59809.1"/>
    <property type="molecule type" value="Genomic_DNA"/>
</dbReference>
<accession>A0ABQ6FZW2</accession>
<keyword evidence="2" id="KW-1185">Reference proteome</keyword>
<name>A0ABQ6FZW2_9CHLR</name>
<gene>
    <name evidence="1" type="ORF">KDH_66330</name>
</gene>
<dbReference type="Proteomes" id="UP001344906">
    <property type="component" value="Unassembled WGS sequence"/>
</dbReference>
<dbReference type="RefSeq" id="WP_338256620.1">
    <property type="nucleotide sequence ID" value="NZ_BSRI01000002.1"/>
</dbReference>
<comment type="caution">
    <text evidence="1">The sequence shown here is derived from an EMBL/GenBank/DDBJ whole genome shotgun (WGS) entry which is preliminary data.</text>
</comment>
<sequence length="88" mass="9525">MQHNSSDVARLLARIQDEYVAATRGLSGIAAGTAQHQFISAKMERIEQLHQELRTHVGDHAIALIAHSLDAVPGDASITLEETTSRPV</sequence>
<evidence type="ECO:0000313" key="2">
    <source>
        <dbReference type="Proteomes" id="UP001344906"/>
    </source>
</evidence>
<protein>
    <submittedName>
        <fullName evidence="1">Uncharacterized protein</fullName>
    </submittedName>
</protein>
<organism evidence="1 2">
    <name type="scientific">Dictyobacter halimunensis</name>
    <dbReference type="NCBI Taxonomy" id="3026934"/>
    <lineage>
        <taxon>Bacteria</taxon>
        <taxon>Bacillati</taxon>
        <taxon>Chloroflexota</taxon>
        <taxon>Ktedonobacteria</taxon>
        <taxon>Ktedonobacterales</taxon>
        <taxon>Dictyobacteraceae</taxon>
        <taxon>Dictyobacter</taxon>
    </lineage>
</organism>